<evidence type="ECO:0000256" key="3">
    <source>
        <dbReference type="SAM" id="Phobius"/>
    </source>
</evidence>
<comment type="caution">
    <text evidence="5">The sequence shown here is derived from an EMBL/GenBank/DDBJ whole genome shotgun (WGS) entry which is preliminary data.</text>
</comment>
<name>A0A0B8Z6A3_9SPHN</name>
<feature type="transmembrane region" description="Helical" evidence="3">
    <location>
        <begin position="34"/>
        <end position="56"/>
    </location>
</feature>
<proteinExistence type="inferred from homology"/>
<evidence type="ECO:0000256" key="1">
    <source>
        <dbReference type="ARBA" id="ARBA00006464"/>
    </source>
</evidence>
<organism evidence="5 6">
    <name type="scientific">Novosphingobium subterraneum</name>
    <dbReference type="NCBI Taxonomy" id="48936"/>
    <lineage>
        <taxon>Bacteria</taxon>
        <taxon>Pseudomonadati</taxon>
        <taxon>Pseudomonadota</taxon>
        <taxon>Alphaproteobacteria</taxon>
        <taxon>Sphingomonadales</taxon>
        <taxon>Sphingomonadaceae</taxon>
        <taxon>Novosphingobium</taxon>
    </lineage>
</organism>
<reference evidence="5 6" key="1">
    <citation type="submission" date="2014-10" db="EMBL/GenBank/DDBJ databases">
        <title>Draft genome sequence of Novosphingobium subterraneum DSM 12447.</title>
        <authorList>
            <person name="Gan H.M."/>
            <person name="Gan H.Y."/>
            <person name="Savka M.A."/>
        </authorList>
    </citation>
    <scope>NUCLEOTIDE SEQUENCE [LARGE SCALE GENOMIC DNA]</scope>
    <source>
        <strain evidence="5 6">DSM 12447</strain>
    </source>
</reference>
<gene>
    <name evidence="5" type="ORF">NJ75_04503</name>
</gene>
<feature type="transmembrane region" description="Helical" evidence="3">
    <location>
        <begin position="108"/>
        <end position="125"/>
    </location>
</feature>
<evidence type="ECO:0000313" key="6">
    <source>
        <dbReference type="Proteomes" id="UP000031338"/>
    </source>
</evidence>
<keyword evidence="5" id="KW-0808">Transferase</keyword>
<dbReference type="PANTHER" id="PTHR30576:SF0">
    <property type="entry name" value="UNDECAPRENYL-PHOSPHATE N-ACETYLGALACTOSAMINYL 1-PHOSPHATE TRANSFERASE-RELATED"/>
    <property type="match status" value="1"/>
</dbReference>
<accession>A0A0B8Z6A3</accession>
<sequence>MEHSNSAPTGQIAALSCAQNKQLPSQRARLNQRLLVYAALALCDTAAIRCAFEIAVNLKGHQWLSPNGLELGWLILPLHLLIGLRNGAYSNGALVSRLDSIRLASRSLLVATALVSLLIFFQAAGPLVSRLGFGTGIALSFVFMWFLRVSFLTLFIGQDVSRMFSRLVIVDGPPSDLPISGHVIYASDHGLKPDLEDFSQLARIAELLVPHDQLLIISADKKKRSEWAIMAKSFGITAEVMLDEGSPLGAIALGRYLGRDTVVVSRGPLSLPNRINKRLMDLALASLALLLVGPLLLFVAIAIKIDSPGPVFFRQPRVGRSNRLFNILKFRSMRVESTDVDGTQSTRPDDERVTRVGRFIRATSIDELPQLINVLKSDMSMVGPRPHALGSLAGDELFWKVDNAYWRRHALKPGITGLAQVRGFRGATHRRQDLTNRLQADLEYVSNWSLWGDFKILVATARVLIHPQAY</sequence>
<comment type="similarity">
    <text evidence="1">Belongs to the bacterial sugar transferase family.</text>
</comment>
<dbReference type="GO" id="GO:0016780">
    <property type="term" value="F:phosphotransferase activity, for other substituted phosphate groups"/>
    <property type="evidence" value="ECO:0007669"/>
    <property type="project" value="TreeGrafter"/>
</dbReference>
<dbReference type="GO" id="GO:0000271">
    <property type="term" value="P:polysaccharide biosynthetic process"/>
    <property type="evidence" value="ECO:0007669"/>
    <property type="project" value="UniProtKB-KW"/>
</dbReference>
<keyword evidence="3" id="KW-0472">Membrane</keyword>
<dbReference type="InterPro" id="IPR003362">
    <property type="entry name" value="Bact_transf"/>
</dbReference>
<dbReference type="RefSeq" id="WP_236727229.1">
    <property type="nucleotide sequence ID" value="NZ_JRVC01000034.1"/>
</dbReference>
<dbReference type="Pfam" id="PF02397">
    <property type="entry name" value="Bac_transf"/>
    <property type="match status" value="1"/>
</dbReference>
<evidence type="ECO:0000256" key="2">
    <source>
        <dbReference type="ARBA" id="ARBA00023169"/>
    </source>
</evidence>
<feature type="transmembrane region" description="Helical" evidence="3">
    <location>
        <begin position="282"/>
        <end position="303"/>
    </location>
</feature>
<dbReference type="STRING" id="48936.NJ75_04503"/>
<keyword evidence="3" id="KW-0812">Transmembrane</keyword>
<evidence type="ECO:0000313" key="5">
    <source>
        <dbReference type="EMBL" id="KHS41783.1"/>
    </source>
</evidence>
<dbReference type="PATRIC" id="fig|48936.3.peg.4538"/>
<protein>
    <submittedName>
        <fullName evidence="5">Putative sugar transferase</fullName>
    </submittedName>
</protein>
<dbReference type="PANTHER" id="PTHR30576">
    <property type="entry name" value="COLANIC BIOSYNTHESIS UDP-GLUCOSE LIPID CARRIER TRANSFERASE"/>
    <property type="match status" value="1"/>
</dbReference>
<feature type="domain" description="Bacterial sugar transferase" evidence="4">
    <location>
        <begin position="277"/>
        <end position="465"/>
    </location>
</feature>
<feature type="transmembrane region" description="Helical" evidence="3">
    <location>
        <begin position="131"/>
        <end position="156"/>
    </location>
</feature>
<keyword evidence="3" id="KW-1133">Transmembrane helix</keyword>
<keyword evidence="6" id="KW-1185">Reference proteome</keyword>
<keyword evidence="2" id="KW-0270">Exopolysaccharide synthesis</keyword>
<evidence type="ECO:0000259" key="4">
    <source>
        <dbReference type="Pfam" id="PF02397"/>
    </source>
</evidence>
<dbReference type="AlphaFoldDB" id="A0A0B8Z6A3"/>
<dbReference type="EMBL" id="JRVC01000034">
    <property type="protein sequence ID" value="KHS41783.1"/>
    <property type="molecule type" value="Genomic_DNA"/>
</dbReference>
<feature type="transmembrane region" description="Helical" evidence="3">
    <location>
        <begin position="71"/>
        <end position="88"/>
    </location>
</feature>
<dbReference type="Proteomes" id="UP000031338">
    <property type="component" value="Unassembled WGS sequence"/>
</dbReference>